<keyword evidence="1" id="KW-0472">Membrane</keyword>
<evidence type="ECO:0000313" key="2">
    <source>
        <dbReference type="EMBL" id="MXN66840.1"/>
    </source>
</evidence>
<keyword evidence="1" id="KW-1133">Transmembrane helix</keyword>
<proteinExistence type="predicted"/>
<keyword evidence="1" id="KW-0812">Transmembrane</keyword>
<name>A0A7X3S9J6_9HYPH</name>
<sequence length="188" mass="21512">MDAIIRILVSEFFWGIVVGALIALLGAWVQARLHFRYDRRDKEKLVCEFLSDSFSGLINIINSAKDIYESSSRIPDHKIEQILSELSILGRNREHISRIRDEKLKNSSYSLHAKAVALSSDIKAHLGIWYQYNIQNPTEDMSENEKKMHGVALNNLQLAREKFSSLSNLQLEYGSLSNELRKYSGALK</sequence>
<evidence type="ECO:0000256" key="1">
    <source>
        <dbReference type="SAM" id="Phobius"/>
    </source>
</evidence>
<dbReference type="AlphaFoldDB" id="A0A7X3S9J6"/>
<accession>A0A7X3S9J6</accession>
<comment type="caution">
    <text evidence="2">The sequence shown here is derived from an EMBL/GenBank/DDBJ whole genome shotgun (WGS) entry which is preliminary data.</text>
</comment>
<keyword evidence="3" id="KW-1185">Reference proteome</keyword>
<gene>
    <name evidence="2" type="ORF">GR183_18145</name>
</gene>
<dbReference type="Proteomes" id="UP000433101">
    <property type="component" value="Unassembled WGS sequence"/>
</dbReference>
<dbReference type="EMBL" id="WUMV01000008">
    <property type="protein sequence ID" value="MXN66840.1"/>
    <property type="molecule type" value="Genomic_DNA"/>
</dbReference>
<feature type="transmembrane region" description="Helical" evidence="1">
    <location>
        <begin position="12"/>
        <end position="31"/>
    </location>
</feature>
<protein>
    <submittedName>
        <fullName evidence="2">Uncharacterized protein</fullName>
    </submittedName>
</protein>
<evidence type="ECO:0000313" key="3">
    <source>
        <dbReference type="Proteomes" id="UP000433101"/>
    </source>
</evidence>
<dbReference type="RefSeq" id="WP_160777073.1">
    <property type="nucleotide sequence ID" value="NZ_WUMV01000008.1"/>
</dbReference>
<reference evidence="2 3" key="1">
    <citation type="submission" date="2019-12" db="EMBL/GenBank/DDBJ databases">
        <authorList>
            <person name="Li M."/>
        </authorList>
    </citation>
    <scope>NUCLEOTIDE SEQUENCE [LARGE SCALE GENOMIC DNA]</scope>
    <source>
        <strain evidence="2 3">GBMRC 2046</strain>
    </source>
</reference>
<organism evidence="2 3">
    <name type="scientific">Stappia sediminis</name>
    <dbReference type="NCBI Taxonomy" id="2692190"/>
    <lineage>
        <taxon>Bacteria</taxon>
        <taxon>Pseudomonadati</taxon>
        <taxon>Pseudomonadota</taxon>
        <taxon>Alphaproteobacteria</taxon>
        <taxon>Hyphomicrobiales</taxon>
        <taxon>Stappiaceae</taxon>
        <taxon>Stappia</taxon>
    </lineage>
</organism>